<dbReference type="EMBL" id="BOMM01000039">
    <property type="protein sequence ID" value="GIE12512.1"/>
    <property type="molecule type" value="Genomic_DNA"/>
</dbReference>
<evidence type="ECO:0008006" key="3">
    <source>
        <dbReference type="Google" id="ProtNLM"/>
    </source>
</evidence>
<organism evidence="1 2">
    <name type="scientific">Paractinoplanes ferrugineus</name>
    <dbReference type="NCBI Taxonomy" id="113564"/>
    <lineage>
        <taxon>Bacteria</taxon>
        <taxon>Bacillati</taxon>
        <taxon>Actinomycetota</taxon>
        <taxon>Actinomycetes</taxon>
        <taxon>Micromonosporales</taxon>
        <taxon>Micromonosporaceae</taxon>
        <taxon>Paractinoplanes</taxon>
    </lineage>
</organism>
<reference evidence="1" key="1">
    <citation type="submission" date="2021-01" db="EMBL/GenBank/DDBJ databases">
        <title>Whole genome shotgun sequence of Actinoplanes ferrugineus NBRC 15555.</title>
        <authorList>
            <person name="Komaki H."/>
            <person name="Tamura T."/>
        </authorList>
    </citation>
    <scope>NUCLEOTIDE SEQUENCE</scope>
    <source>
        <strain evidence="1">NBRC 15555</strain>
    </source>
</reference>
<sequence length="177" mass="18827">MTSDVVVLPGRRAGTWSPLPLYTSRVAEERGATVHRHEWGGHAPEPAGVEYVRGEVTPLLDELGGRPLLIGKSLGTNAAALAAERDLPAIWLTPLLHLRPVVAALDRATAPFLLIGGTADGSWDAAVARRLTPHVFEVVGADHALSVPGPVAASIAVLVRVVQAVGEFFDEIDWPRF</sequence>
<evidence type="ECO:0000313" key="1">
    <source>
        <dbReference type="EMBL" id="GIE12512.1"/>
    </source>
</evidence>
<dbReference type="Proteomes" id="UP000598174">
    <property type="component" value="Unassembled WGS sequence"/>
</dbReference>
<dbReference type="RefSeq" id="WP_203818976.1">
    <property type="nucleotide sequence ID" value="NZ_BAAABP010000004.1"/>
</dbReference>
<gene>
    <name evidence="1" type="ORF">Afe05nite_43520</name>
</gene>
<comment type="caution">
    <text evidence="1">The sequence shown here is derived from an EMBL/GenBank/DDBJ whole genome shotgun (WGS) entry which is preliminary data.</text>
</comment>
<proteinExistence type="predicted"/>
<keyword evidence="2" id="KW-1185">Reference proteome</keyword>
<name>A0A919MLS5_9ACTN</name>
<evidence type="ECO:0000313" key="2">
    <source>
        <dbReference type="Proteomes" id="UP000598174"/>
    </source>
</evidence>
<dbReference type="AlphaFoldDB" id="A0A919MLS5"/>
<protein>
    <recommendedName>
        <fullName evidence="3">Alpha/beta hydrolase</fullName>
    </recommendedName>
</protein>
<dbReference type="Gene3D" id="3.40.50.1820">
    <property type="entry name" value="alpha/beta hydrolase"/>
    <property type="match status" value="1"/>
</dbReference>
<dbReference type="SUPFAM" id="SSF53474">
    <property type="entry name" value="alpha/beta-Hydrolases"/>
    <property type="match status" value="1"/>
</dbReference>
<dbReference type="InterPro" id="IPR029058">
    <property type="entry name" value="AB_hydrolase_fold"/>
</dbReference>
<accession>A0A919MLS5</accession>